<dbReference type="InterPro" id="IPR036864">
    <property type="entry name" value="Zn2-C6_fun-type_DNA-bd_sf"/>
</dbReference>
<keyword evidence="3" id="KW-0804">Transcription</keyword>
<dbReference type="Proteomes" id="UP000248817">
    <property type="component" value="Unassembled WGS sequence"/>
</dbReference>
<evidence type="ECO:0000256" key="4">
    <source>
        <dbReference type="ARBA" id="ARBA00023242"/>
    </source>
</evidence>
<evidence type="ECO:0000256" key="1">
    <source>
        <dbReference type="ARBA" id="ARBA00023015"/>
    </source>
</evidence>
<reference evidence="6 7" key="1">
    <citation type="submission" date="2018-02" db="EMBL/GenBank/DDBJ databases">
        <title>The genomes of Aspergillus section Nigri reveals drivers in fungal speciation.</title>
        <authorList>
            <consortium name="DOE Joint Genome Institute"/>
            <person name="Vesth T.C."/>
            <person name="Nybo J."/>
            <person name="Theobald S."/>
            <person name="Brandl J."/>
            <person name="Frisvad J.C."/>
            <person name="Nielsen K.F."/>
            <person name="Lyhne E.K."/>
            <person name="Kogle M.E."/>
            <person name="Kuo A."/>
            <person name="Riley R."/>
            <person name="Clum A."/>
            <person name="Nolan M."/>
            <person name="Lipzen A."/>
            <person name="Salamov A."/>
            <person name="Henrissat B."/>
            <person name="Wiebenga A."/>
            <person name="De vries R.P."/>
            <person name="Grigoriev I.V."/>
            <person name="Mortensen U.H."/>
            <person name="Andersen M.R."/>
            <person name="Baker S.E."/>
        </authorList>
    </citation>
    <scope>NUCLEOTIDE SEQUENCE [LARGE SCALE GENOMIC DNA]</scope>
    <source>
        <strain evidence="6 7">CBS 114.80</strain>
    </source>
</reference>
<evidence type="ECO:0000256" key="2">
    <source>
        <dbReference type="ARBA" id="ARBA00023125"/>
    </source>
</evidence>
<protein>
    <recommendedName>
        <fullName evidence="5">Zn(2)-C6 fungal-type domain-containing protein</fullName>
    </recommendedName>
</protein>
<dbReference type="PROSITE" id="PS00463">
    <property type="entry name" value="ZN2_CY6_FUNGAL_1"/>
    <property type="match status" value="1"/>
</dbReference>
<accession>A0A2V5I0M2</accession>
<sequence length="93" mass="10487">MSQSFAVFDDILPACDLCHFKKIRCNRQRTCSNCVDVGVECQRLRRGRTSRKRSFTSATGPAETMLRLERPVAQLQGCKLFPNSGSYPSRLTS</sequence>
<keyword evidence="4" id="KW-0539">Nucleus</keyword>
<evidence type="ECO:0000256" key="3">
    <source>
        <dbReference type="ARBA" id="ARBA00023163"/>
    </source>
</evidence>
<dbReference type="GO" id="GO:0000981">
    <property type="term" value="F:DNA-binding transcription factor activity, RNA polymerase II-specific"/>
    <property type="evidence" value="ECO:0007669"/>
    <property type="project" value="InterPro"/>
</dbReference>
<dbReference type="Gene3D" id="4.10.240.10">
    <property type="entry name" value="Zn(2)-C6 fungal-type DNA-binding domain"/>
    <property type="match status" value="1"/>
</dbReference>
<dbReference type="GO" id="GO:0008270">
    <property type="term" value="F:zinc ion binding"/>
    <property type="evidence" value="ECO:0007669"/>
    <property type="project" value="InterPro"/>
</dbReference>
<dbReference type="Pfam" id="PF00172">
    <property type="entry name" value="Zn_clus"/>
    <property type="match status" value="1"/>
</dbReference>
<dbReference type="GO" id="GO:0003677">
    <property type="term" value="F:DNA binding"/>
    <property type="evidence" value="ECO:0007669"/>
    <property type="project" value="UniProtKB-KW"/>
</dbReference>
<evidence type="ECO:0000313" key="6">
    <source>
        <dbReference type="EMBL" id="PYI27463.1"/>
    </source>
</evidence>
<dbReference type="SMART" id="SM00066">
    <property type="entry name" value="GAL4"/>
    <property type="match status" value="1"/>
</dbReference>
<feature type="domain" description="Zn(2)-C6 fungal-type" evidence="5">
    <location>
        <begin position="14"/>
        <end position="43"/>
    </location>
</feature>
<organism evidence="6 7">
    <name type="scientific">Aspergillus indologenus CBS 114.80</name>
    <dbReference type="NCBI Taxonomy" id="1450541"/>
    <lineage>
        <taxon>Eukaryota</taxon>
        <taxon>Fungi</taxon>
        <taxon>Dikarya</taxon>
        <taxon>Ascomycota</taxon>
        <taxon>Pezizomycotina</taxon>
        <taxon>Eurotiomycetes</taxon>
        <taxon>Eurotiomycetidae</taxon>
        <taxon>Eurotiales</taxon>
        <taxon>Aspergillaceae</taxon>
        <taxon>Aspergillus</taxon>
        <taxon>Aspergillus subgen. Circumdati</taxon>
    </lineage>
</organism>
<keyword evidence="7" id="KW-1185">Reference proteome</keyword>
<evidence type="ECO:0000313" key="7">
    <source>
        <dbReference type="Proteomes" id="UP000248817"/>
    </source>
</evidence>
<dbReference type="PROSITE" id="PS50048">
    <property type="entry name" value="ZN2_CY6_FUNGAL_2"/>
    <property type="match status" value="1"/>
</dbReference>
<keyword evidence="1" id="KW-0805">Transcription regulation</keyword>
<dbReference type="GO" id="GO:0009893">
    <property type="term" value="P:positive regulation of metabolic process"/>
    <property type="evidence" value="ECO:0007669"/>
    <property type="project" value="UniProtKB-ARBA"/>
</dbReference>
<dbReference type="EMBL" id="KZ825569">
    <property type="protein sequence ID" value="PYI27463.1"/>
    <property type="molecule type" value="Genomic_DNA"/>
</dbReference>
<name>A0A2V5I0M2_9EURO</name>
<keyword evidence="2" id="KW-0238">DNA-binding</keyword>
<evidence type="ECO:0000259" key="5">
    <source>
        <dbReference type="PROSITE" id="PS50048"/>
    </source>
</evidence>
<gene>
    <name evidence="6" type="ORF">BP00DRAFT_429279</name>
</gene>
<proteinExistence type="predicted"/>
<dbReference type="InterPro" id="IPR001138">
    <property type="entry name" value="Zn2Cys6_DnaBD"/>
</dbReference>
<dbReference type="SUPFAM" id="SSF57701">
    <property type="entry name" value="Zn2/Cys6 DNA-binding domain"/>
    <property type="match status" value="1"/>
</dbReference>
<dbReference type="CDD" id="cd00067">
    <property type="entry name" value="GAL4"/>
    <property type="match status" value="1"/>
</dbReference>
<dbReference type="AlphaFoldDB" id="A0A2V5I0M2"/>